<comment type="caution">
    <text evidence="1">The sequence shown here is derived from an EMBL/GenBank/DDBJ whole genome shotgun (WGS) entry which is preliminary data.</text>
</comment>
<name>A0A179DFL8_9SPHI</name>
<protein>
    <recommendedName>
        <fullName evidence="3">Lipoprotein</fullName>
    </recommendedName>
</protein>
<dbReference type="EMBL" id="LWHJ01000028">
    <property type="protein sequence ID" value="OAQ39309.1"/>
    <property type="molecule type" value="Genomic_DNA"/>
</dbReference>
<accession>A0A179DFL8</accession>
<reference evidence="1 2" key="1">
    <citation type="submission" date="2016-04" db="EMBL/GenBank/DDBJ databases">
        <authorList>
            <person name="Evans L.H."/>
            <person name="Alamgir A."/>
            <person name="Owens N."/>
            <person name="Weber N.D."/>
            <person name="Virtaneva K."/>
            <person name="Barbian K."/>
            <person name="Babar A."/>
            <person name="Rosenke K."/>
        </authorList>
    </citation>
    <scope>NUCLEOTIDE SEQUENCE [LARGE SCALE GENOMIC DNA]</scope>
    <source>
        <strain evidence="1 2">CCM 8644</strain>
    </source>
</reference>
<dbReference type="OrthoDB" id="1489643at2"/>
<dbReference type="AlphaFoldDB" id="A0A179DFL8"/>
<dbReference type="Proteomes" id="UP000078459">
    <property type="component" value="Unassembled WGS sequence"/>
</dbReference>
<reference evidence="1 2" key="2">
    <citation type="submission" date="2016-06" db="EMBL/GenBank/DDBJ databases">
        <title>Pedobacter psychrophilus sp. nov., isolated from Antarctic fragmentary rock.</title>
        <authorList>
            <person name="Svec P."/>
        </authorList>
    </citation>
    <scope>NUCLEOTIDE SEQUENCE [LARGE SCALE GENOMIC DNA]</scope>
    <source>
        <strain evidence="1 2">CCM 8644</strain>
    </source>
</reference>
<dbReference type="RefSeq" id="WP_068822833.1">
    <property type="nucleotide sequence ID" value="NZ_LWHJ01000028.1"/>
</dbReference>
<keyword evidence="2" id="KW-1185">Reference proteome</keyword>
<sequence length="379" mass="43846">MNGNGFKVLLILLITSILVSCSSGKKALQNGDYDKAVYTAINRLKSNPNKSKAISTLSNGYKYALERHLSRINDIKLTDDIFKWEQVINEYQNINYLANAIADCPSCMEAVPNPEKYIAETSDAKYFAAEARYNNGKKLLAKNNRSASKDAYFDFEKAEQLYPDFKDAQNMMDSAYFAALIRVVVEPVLVNSRLYKLSNEYFQDKIYEFMKNYETKSFVKFFTPDEARVSKFKFDQVLSLNFDDFIVGQTYVKERIEDIKKDSIKTGVTRDSTKKPIYTTATGKLTTFEKTITSSGLLDFQIRDMNGNVITHEKMPGTFVWRDSWGTYRGDERALTDNDKRLLNRRETYPPAPQDLFIEFTKPIFDQLTYKVRNFYSRY</sequence>
<evidence type="ECO:0000313" key="1">
    <source>
        <dbReference type="EMBL" id="OAQ39309.1"/>
    </source>
</evidence>
<gene>
    <name evidence="1" type="ORF">A5893_11645</name>
</gene>
<evidence type="ECO:0000313" key="2">
    <source>
        <dbReference type="Proteomes" id="UP000078459"/>
    </source>
</evidence>
<organism evidence="1 2">
    <name type="scientific">Pedobacter psychrophilus</name>
    <dbReference type="NCBI Taxonomy" id="1826909"/>
    <lineage>
        <taxon>Bacteria</taxon>
        <taxon>Pseudomonadati</taxon>
        <taxon>Bacteroidota</taxon>
        <taxon>Sphingobacteriia</taxon>
        <taxon>Sphingobacteriales</taxon>
        <taxon>Sphingobacteriaceae</taxon>
        <taxon>Pedobacter</taxon>
    </lineage>
</organism>
<evidence type="ECO:0008006" key="3">
    <source>
        <dbReference type="Google" id="ProtNLM"/>
    </source>
</evidence>
<proteinExistence type="predicted"/>
<dbReference type="PROSITE" id="PS51257">
    <property type="entry name" value="PROKAR_LIPOPROTEIN"/>
    <property type="match status" value="1"/>
</dbReference>
<dbReference type="STRING" id="1826909.A5893_11645"/>